<keyword evidence="3" id="KW-1185">Reference proteome</keyword>
<dbReference type="Proteomes" id="UP001185012">
    <property type="component" value="Unassembled WGS sequence"/>
</dbReference>
<dbReference type="Gene3D" id="3.10.180.10">
    <property type="entry name" value="2,3-Dihydroxybiphenyl 1,2-Dioxygenase, domain 1"/>
    <property type="match status" value="1"/>
</dbReference>
<dbReference type="RefSeq" id="WP_309863248.1">
    <property type="nucleotide sequence ID" value="NZ_JAVDQG010000002.1"/>
</dbReference>
<organism evidence="2 3">
    <name type="scientific">Desmospora profundinema</name>
    <dbReference type="NCBI Taxonomy" id="1571184"/>
    <lineage>
        <taxon>Bacteria</taxon>
        <taxon>Bacillati</taxon>
        <taxon>Bacillota</taxon>
        <taxon>Bacilli</taxon>
        <taxon>Bacillales</taxon>
        <taxon>Thermoactinomycetaceae</taxon>
        <taxon>Desmospora</taxon>
    </lineage>
</organism>
<reference evidence="2 3" key="1">
    <citation type="submission" date="2023-07" db="EMBL/GenBank/DDBJ databases">
        <title>Genomic Encyclopedia of Type Strains, Phase IV (KMG-IV): sequencing the most valuable type-strain genomes for metagenomic binning, comparative biology and taxonomic classification.</title>
        <authorList>
            <person name="Goeker M."/>
        </authorList>
    </citation>
    <scope>NUCLEOTIDE SEQUENCE [LARGE SCALE GENOMIC DNA]</scope>
    <source>
        <strain evidence="2 3">DSM 45903</strain>
    </source>
</reference>
<protein>
    <submittedName>
        <fullName evidence="2">PhnB protein</fullName>
    </submittedName>
</protein>
<dbReference type="EMBL" id="JAVDQG010000002">
    <property type="protein sequence ID" value="MDR6225071.1"/>
    <property type="molecule type" value="Genomic_DNA"/>
</dbReference>
<dbReference type="InterPro" id="IPR028973">
    <property type="entry name" value="PhnB-like"/>
</dbReference>
<gene>
    <name evidence="2" type="ORF">JOE21_001062</name>
</gene>
<dbReference type="Pfam" id="PF00903">
    <property type="entry name" value="Glyoxalase"/>
    <property type="match status" value="1"/>
</dbReference>
<accession>A0ABU1IJX4</accession>
<dbReference type="SUPFAM" id="SSF54593">
    <property type="entry name" value="Glyoxalase/Bleomycin resistance protein/Dihydroxybiphenyl dioxygenase"/>
    <property type="match status" value="1"/>
</dbReference>
<dbReference type="InterPro" id="IPR029068">
    <property type="entry name" value="Glyas_Bleomycin-R_OHBP_Dase"/>
</dbReference>
<evidence type="ECO:0000259" key="1">
    <source>
        <dbReference type="Pfam" id="PF00903"/>
    </source>
</evidence>
<comment type="caution">
    <text evidence="2">The sequence shown here is derived from an EMBL/GenBank/DDBJ whole genome shotgun (WGS) entry which is preliminary data.</text>
</comment>
<sequence>MIVGINPFLVLDGDGQKAVRFYEQALDATVLSVQTFAEMPENPEFRIPDDAKDRVLHAHLKVGNTDLMISDTCPQRQTYSIGSQVTIAITISDLEKSKQVFNRLKEGGQVVMSLQETFWSPLYGQVTDKFGVTWHVSTHVTDS</sequence>
<dbReference type="PANTHER" id="PTHR33990">
    <property type="entry name" value="PROTEIN YJDN-RELATED"/>
    <property type="match status" value="1"/>
</dbReference>
<evidence type="ECO:0000313" key="2">
    <source>
        <dbReference type="EMBL" id="MDR6225071.1"/>
    </source>
</evidence>
<evidence type="ECO:0000313" key="3">
    <source>
        <dbReference type="Proteomes" id="UP001185012"/>
    </source>
</evidence>
<dbReference type="InterPro" id="IPR004360">
    <property type="entry name" value="Glyas_Fos-R_dOase_dom"/>
</dbReference>
<feature type="domain" description="Glyoxalase/fosfomycin resistance/dioxygenase" evidence="1">
    <location>
        <begin position="4"/>
        <end position="135"/>
    </location>
</feature>
<dbReference type="CDD" id="cd06588">
    <property type="entry name" value="PhnB_like"/>
    <property type="match status" value="1"/>
</dbReference>
<name>A0ABU1IJX4_9BACL</name>
<dbReference type="PANTHER" id="PTHR33990:SF1">
    <property type="entry name" value="PROTEIN YJDN"/>
    <property type="match status" value="1"/>
</dbReference>
<proteinExistence type="predicted"/>